<dbReference type="InterPro" id="IPR056823">
    <property type="entry name" value="TEN-like_YD-shell"/>
</dbReference>
<evidence type="ECO:0000313" key="7">
    <source>
        <dbReference type="Proteomes" id="UP000540568"/>
    </source>
</evidence>
<organism evidence="6 7">
    <name type="scientific">Promicromonospora sukumoe</name>
    <dbReference type="NCBI Taxonomy" id="88382"/>
    <lineage>
        <taxon>Bacteria</taxon>
        <taxon>Bacillati</taxon>
        <taxon>Actinomycetota</taxon>
        <taxon>Actinomycetes</taxon>
        <taxon>Micrococcales</taxon>
        <taxon>Promicromonosporaceae</taxon>
        <taxon>Promicromonospora</taxon>
    </lineage>
</organism>
<comment type="caution">
    <text evidence="6">The sequence shown here is derived from an EMBL/GenBank/DDBJ whole genome shotgun (WGS) entry which is preliminary data.</text>
</comment>
<dbReference type="InterPro" id="IPR050708">
    <property type="entry name" value="T6SS_VgrG/RHS"/>
</dbReference>
<gene>
    <name evidence="6" type="ORF">FHX71_001688</name>
</gene>
<accession>A0A7W3PDH3</accession>
<dbReference type="Proteomes" id="UP000540568">
    <property type="component" value="Unassembled WGS sequence"/>
</dbReference>
<evidence type="ECO:0000256" key="2">
    <source>
        <dbReference type="SAM" id="MobiDB-lite"/>
    </source>
</evidence>
<evidence type="ECO:0000259" key="5">
    <source>
        <dbReference type="Pfam" id="PF25023"/>
    </source>
</evidence>
<feature type="compositionally biased region" description="Basic and acidic residues" evidence="2">
    <location>
        <begin position="10"/>
        <end position="36"/>
    </location>
</feature>
<dbReference type="Pfam" id="PF20148">
    <property type="entry name" value="DUF6531"/>
    <property type="match status" value="1"/>
</dbReference>
<dbReference type="InterPro" id="IPR025331">
    <property type="entry name" value="TNT"/>
</dbReference>
<reference evidence="6 7" key="1">
    <citation type="submission" date="2020-07" db="EMBL/GenBank/DDBJ databases">
        <title>Sequencing the genomes of 1000 actinobacteria strains.</title>
        <authorList>
            <person name="Klenk H.-P."/>
        </authorList>
    </citation>
    <scope>NUCLEOTIDE SEQUENCE [LARGE SCALE GENOMIC DNA]</scope>
    <source>
        <strain evidence="6 7">DSM 44121</strain>
    </source>
</reference>
<dbReference type="Pfam" id="PF14021">
    <property type="entry name" value="TNT"/>
    <property type="match status" value="1"/>
</dbReference>
<feature type="region of interest" description="Disordered" evidence="2">
    <location>
        <begin position="1"/>
        <end position="36"/>
    </location>
</feature>
<dbReference type="EMBL" id="JACGWV010000001">
    <property type="protein sequence ID" value="MBA8807746.1"/>
    <property type="molecule type" value="Genomic_DNA"/>
</dbReference>
<feature type="domain" description="Teneurin-like YD-shell" evidence="5">
    <location>
        <begin position="1383"/>
        <end position="1563"/>
    </location>
</feature>
<keyword evidence="7" id="KW-1185">Reference proteome</keyword>
<dbReference type="Pfam" id="PF25023">
    <property type="entry name" value="TEN_YD-shell"/>
    <property type="match status" value="3"/>
</dbReference>
<feature type="domain" description="Teneurin-like YD-shell" evidence="5">
    <location>
        <begin position="1822"/>
        <end position="2136"/>
    </location>
</feature>
<evidence type="ECO:0000313" key="6">
    <source>
        <dbReference type="EMBL" id="MBA8807746.1"/>
    </source>
</evidence>
<feature type="compositionally biased region" description="Low complexity" evidence="2">
    <location>
        <begin position="134"/>
        <end position="144"/>
    </location>
</feature>
<dbReference type="InterPro" id="IPR031325">
    <property type="entry name" value="RHS_repeat"/>
</dbReference>
<keyword evidence="1" id="KW-0677">Repeat</keyword>
<name>A0A7W3PDH3_9MICO</name>
<feature type="region of interest" description="Disordered" evidence="2">
    <location>
        <begin position="2422"/>
        <end position="2487"/>
    </location>
</feature>
<dbReference type="PANTHER" id="PTHR32305">
    <property type="match status" value="1"/>
</dbReference>
<dbReference type="Pfam" id="PF05593">
    <property type="entry name" value="RHS_repeat"/>
    <property type="match status" value="2"/>
</dbReference>
<sequence length="2584" mass="276612">MPDSVYQEPKSQRELPEPREPERPPQESKAGKALAKAEKQIAEQIIAVDDSLTDDRVRAKPVAAPDIKQVTGVEAVRASARMTELDLAAPSDPVAGRNAESGTIKLVSPASAKSTTAPVGAGPTRGAMDGGGASAAPAPVSSEPSDAAAVAADCAPIPGVPYEGRVAIQQMVSPVWNNRDGSYRVRVTNYGTQSWPTGARVGYQVWDSSGNLVPGNYPETSVPLAVGANGGWVEFDAAVRRLAPATWSLTWDIWVPGVGWLTDRGSCATTFELTVVNQPPSFTYRSPASPGTVTTRTPFLTVRGTDPDAWPAGGMEYQFKVCRNAALTTGCSTSQWISQARWQTPYLQWNLQYYWGVQVRDGHATTSGLSTPQSFTVVVPVADDWRRVGNGLGLADVFGVVLPYGVFLHRETDAQLPGGAMPLAVERTFSSGAVGTEGAFGRGWLSLFDARVVRDEVAETMTVTYPDGRQEIFGQDADGQWATNPVYGSATEVVEDTVALEIRVEQSTGELLVYDWFSGRLEEVRVEGAGSWRLSYADGLVSSITQWPSRRSIDVEWDTAYQDCGASVRPTQPYVSSLSVDRGEGQAPATWEYFYVCNRLYRVNDAEGGNTVYTHQGTPTGGSAVFSGTTAAGRALRGLASSGSWQTVPSSFQQRSVVVSEPGSANRKLRLLRPLSGFEGYYRDAYNSFNGVTAMYCTSREIRSSAEYCFDTYDTLEFDVQGRVRVKANRPDGTGSGTGNPRRWLYSATTGRLSAIIDEENNIVEYGYGGWGNLTTSYAYRDPSTQVTSQSYYRPTDQDPDGPPRLTGATVTPTQAGQTVPGSEFVDQYTYDSVGRLIAVDAPTVPGVPDGEQRSYTYTTGTETAVTSGGSQTAGKKMPAGLLRTETTAAGTTSYGYNEAGDLTWTREAGGGRVGRDYDAAGYMIREVVNGEAEITYTRDRLGRVTRELEGYTYPWLGDLDEQGVRVVDREYDADGLVTGVTERAVAFNPHTGIIDWDTDVLPPRASQYEYTPQGRLSEVTDSGGGVTVYTYSASNPDQVASTTDARGRRTLYSYDIRGRLSVVRADVGPPGQTSRVEIARYSYNLAGQLSSELDALQRPTYYEYTLGGTFHGYTGDGYPTTALRPSVVIDGEDQPVTLWDREYDGAGNVIRETVGGQRTTEYEYDAMSRLVSTTLDPGGLDRMVTTKRDAAGREIGTELTDGTRTERHTQDLNAAGYVVADHAWLDDDTALTTQYERDVWGNAVRVVDPRGVANPTQAAKYTSHAFADPHGRVVETTGFEVTVDTPTSTTGSGAYTAFTQSTRRSQDTIAHDPFGQVSLVQAANGQTTRYEYDTAGRVAAEHQPAYQTPGGETIEPVTRYEYNPAGDLARMTDPRGGVTDYAYDVSGNLVREQGPVVDGQRPTTTYTYDVANQLTSTTSPSGVRTSFGYDALGRMVAQTVAVRTDSSDPDSPTTNHITSYAYDAVGNLTATTSPQGRTTRYEHNAAGEITAVHNPGRTEPVRYTYDLAGRVTSTTDGADRGVEHVYDLAGRRTSSTQVGSSGGRLTTAFEYDEASNLVAVTDPRGTTTTSTVDPAGRTTKISQPISSTEEIDVEVGYDIADNPVRIRNGEGNDTWTTYNSWGLPEKVIEPPTPRDPALTDRSWTTTYDAGGNPVSLTKPGGVVVTTAYDALSRVRSLEAGGPYGDEDAQFAYDLESRLAEATNGPTGKVALAWDDLGRLTESEGPGGSSHRFGYDADGLLTSDAASNTAIGTTTYERDDAGDVTRTTNQSTRGTQAWTSHYADATGDLQLRGLPGGMRTDWAYDQYGRTRDITTSNSLHDVVHTISYEYDANGNVASKRSSEGISFGGEYAYDLANRLTTFAPRAADGTTGQDPEHTYDWDDAGNRLAETVGTTAREWEYDDRNRLVDLTTTDGAQPVVTPIDVDPRGNITNIGDRALEYDHLDQLTTDSTATGATFNSYDATGRLAYAQDAAIGGGTFDYAGLSADPAAVSNVRLGGISRSEVVTRNADGQILASATASAAGAYATRTALTDAHTDMTGALALSGSAAGQHVARVGYDPFGQRWTGSATPGSVTHPASMFGFQSDWTNPATGAVNMGARWYDPALGTFLSRDSTSLPPTSTDAVNRYTYAGGNPTTFFDPTGRFLKLPDLFGDVSTGLDNMVDDAYKNLDNVTKSAGNHLSDAGQYARNAGRALNSPAGRAITKIAGRVGLKLIPGLGWISLAADAYMLYDWATTQGRPHVAPGAGRTPTSGNLRTETGSVSVTSPQADPPPPPAPTITHVKTWTNLENKSSDVTLSNVGGMRVVTTTWMADKYRYTQNIWSNGHWDDWVRTFLGHYTIDVIKEQLGKVVDPTRVDASHTTPTQTAQVKTSAQAADDGQCGLSGTLLSCMLALPTVTTGCAPWDAPLRLCTAIAATPGAPGSTGPATGSDATGTTPTPVAPQPEGAGTGGSDGSKPPTSSPACEPDADSASEESRSLAEYWPPNRGALGETTREFLYAGTRIDRYGHPFGRFVAPAGTPYAMRALPPGSSSKPLTTYEVLKPFEVQSSQAAPAFCELGLGTQYELPTSVDKLVVKGILREVK</sequence>
<proteinExistence type="predicted"/>
<dbReference type="Gene3D" id="2.180.10.10">
    <property type="entry name" value="RHS repeat-associated core"/>
    <property type="match status" value="6"/>
</dbReference>
<feature type="region of interest" description="Disordered" evidence="2">
    <location>
        <begin position="2240"/>
        <end position="2276"/>
    </location>
</feature>
<dbReference type="PANTHER" id="PTHR32305:SF15">
    <property type="entry name" value="PROTEIN RHSA-RELATED"/>
    <property type="match status" value="1"/>
</dbReference>
<feature type="domain" description="Teneurin-like YD-shell" evidence="5">
    <location>
        <begin position="1645"/>
        <end position="1817"/>
    </location>
</feature>
<feature type="compositionally biased region" description="Polar residues" evidence="2">
    <location>
        <begin position="2250"/>
        <end position="2267"/>
    </location>
</feature>
<feature type="compositionally biased region" description="Low complexity" evidence="2">
    <location>
        <begin position="2422"/>
        <end position="2431"/>
    </location>
</feature>
<dbReference type="InterPro" id="IPR006530">
    <property type="entry name" value="YD"/>
</dbReference>
<protein>
    <submittedName>
        <fullName evidence="6">RHS repeat-associated protein</fullName>
    </submittedName>
</protein>
<feature type="domain" description="TNT" evidence="3">
    <location>
        <begin position="2498"/>
        <end position="2583"/>
    </location>
</feature>
<dbReference type="InterPro" id="IPR045351">
    <property type="entry name" value="DUF6531"/>
</dbReference>
<dbReference type="RefSeq" id="WP_182615270.1">
    <property type="nucleotide sequence ID" value="NZ_BAAATF010000006.1"/>
</dbReference>
<feature type="region of interest" description="Disordered" evidence="2">
    <location>
        <begin position="107"/>
        <end position="144"/>
    </location>
</feature>
<evidence type="ECO:0000259" key="3">
    <source>
        <dbReference type="Pfam" id="PF14021"/>
    </source>
</evidence>
<evidence type="ECO:0000256" key="1">
    <source>
        <dbReference type="ARBA" id="ARBA00022737"/>
    </source>
</evidence>
<feature type="domain" description="DUF6531" evidence="4">
    <location>
        <begin position="405"/>
        <end position="473"/>
    </location>
</feature>
<dbReference type="InterPro" id="IPR022385">
    <property type="entry name" value="Rhs_assc_core"/>
</dbReference>
<dbReference type="NCBIfam" id="TIGR03696">
    <property type="entry name" value="Rhs_assc_core"/>
    <property type="match status" value="1"/>
</dbReference>
<feature type="region of interest" description="Disordered" evidence="2">
    <location>
        <begin position="786"/>
        <end position="806"/>
    </location>
</feature>
<dbReference type="NCBIfam" id="TIGR01643">
    <property type="entry name" value="YD_repeat_2x"/>
    <property type="match status" value="9"/>
</dbReference>
<evidence type="ECO:0000259" key="4">
    <source>
        <dbReference type="Pfam" id="PF20148"/>
    </source>
</evidence>
<dbReference type="GO" id="GO:0050135">
    <property type="term" value="F:NADP+ nucleosidase activity"/>
    <property type="evidence" value="ECO:0007669"/>
    <property type="project" value="InterPro"/>
</dbReference>